<dbReference type="InterPro" id="IPR055930">
    <property type="entry name" value="DUF7508"/>
</dbReference>
<evidence type="ECO:0000313" key="4">
    <source>
        <dbReference type="Proteomes" id="UP000011607"/>
    </source>
</evidence>
<dbReference type="STRING" id="1227454.C446_17067"/>
<evidence type="ECO:0000313" key="3">
    <source>
        <dbReference type="EMBL" id="EMA29394.1"/>
    </source>
</evidence>
<dbReference type="PATRIC" id="fig|1227454.3.peg.3492"/>
<feature type="region of interest" description="Disordered" evidence="1">
    <location>
        <begin position="1"/>
        <end position="24"/>
    </location>
</feature>
<sequence>MNVPLQKPWNDLDRETVSSAPDRPGVYELGDADGTVHSVDHGVLRDELKTALAYGDAERVRWSEAHTLERARELAEEHRDRLE</sequence>
<accession>M0LAA6</accession>
<dbReference type="Proteomes" id="UP000011607">
    <property type="component" value="Unassembled WGS sequence"/>
</dbReference>
<reference evidence="3 4" key="1">
    <citation type="journal article" date="2014" name="PLoS Genet.">
        <title>Phylogenetically driven sequencing of extremely halophilic archaea reveals strategies for static and dynamic osmo-response.</title>
        <authorList>
            <person name="Becker E.A."/>
            <person name="Seitzer P.M."/>
            <person name="Tritt A."/>
            <person name="Larsen D."/>
            <person name="Krusor M."/>
            <person name="Yao A.I."/>
            <person name="Wu D."/>
            <person name="Madern D."/>
            <person name="Eisen J.A."/>
            <person name="Darling A.E."/>
            <person name="Facciotti M.T."/>
        </authorList>
    </citation>
    <scope>NUCLEOTIDE SEQUENCE [LARGE SCALE GENOMIC DNA]</scope>
    <source>
        <strain evidence="3 4">JCM 10879</strain>
    </source>
</reference>
<evidence type="ECO:0000256" key="1">
    <source>
        <dbReference type="SAM" id="MobiDB-lite"/>
    </source>
</evidence>
<comment type="caution">
    <text evidence="3">The sequence shown here is derived from an EMBL/GenBank/DDBJ whole genome shotgun (WGS) entry which is preliminary data.</text>
</comment>
<protein>
    <recommendedName>
        <fullName evidence="2">DUF7508 domain-containing protein</fullName>
    </recommendedName>
</protein>
<proteinExistence type="predicted"/>
<dbReference type="AlphaFoldDB" id="M0LAA6"/>
<name>M0LAA6_9EURY</name>
<keyword evidence="4" id="KW-1185">Reference proteome</keyword>
<dbReference type="EMBL" id="AOMA01000183">
    <property type="protein sequence ID" value="EMA29394.1"/>
    <property type="molecule type" value="Genomic_DNA"/>
</dbReference>
<dbReference type="eggNOG" id="arCOG08959">
    <property type="taxonomic scope" value="Archaea"/>
</dbReference>
<dbReference type="Pfam" id="PF24348">
    <property type="entry name" value="DUF7508"/>
    <property type="match status" value="1"/>
</dbReference>
<organism evidence="3 4">
    <name type="scientific">Halobiforma nitratireducens JCM 10879</name>
    <dbReference type="NCBI Taxonomy" id="1227454"/>
    <lineage>
        <taxon>Archaea</taxon>
        <taxon>Methanobacteriati</taxon>
        <taxon>Methanobacteriota</taxon>
        <taxon>Stenosarchaea group</taxon>
        <taxon>Halobacteria</taxon>
        <taxon>Halobacteriales</taxon>
        <taxon>Natrialbaceae</taxon>
        <taxon>Halobiforma</taxon>
    </lineage>
</organism>
<evidence type="ECO:0000259" key="2">
    <source>
        <dbReference type="Pfam" id="PF24348"/>
    </source>
</evidence>
<gene>
    <name evidence="3" type="ORF">C446_17067</name>
</gene>
<feature type="domain" description="DUF7508" evidence="2">
    <location>
        <begin position="3"/>
        <end position="81"/>
    </location>
</feature>